<dbReference type="AlphaFoldDB" id="A0A9N8H8S3"/>
<dbReference type="Proteomes" id="UP001153069">
    <property type="component" value="Unassembled WGS sequence"/>
</dbReference>
<name>A0A9N8H8S3_9STRA</name>
<evidence type="ECO:0000313" key="2">
    <source>
        <dbReference type="EMBL" id="CAB9505988.1"/>
    </source>
</evidence>
<sequence>MQARSQSQRKMPPKARSFTMLDLFNSSFSRSFRGSSNKLSNYSNHARDEQNVFCADFVSTEFIIDNLKKVRNNNDVVNMEIEDLLTSSHHSLLPFIKALLISGKREWQSVRFVDDVESDLFALWQTQKQTIMQDYEESIDDCSKYKDIVSFNANIHVAQGTPYYVLRDILQCLRQSKDKTIAKVTFEGSFVGIDTSLLPSMIKKIIDPATGKTKEEIIISVESGWSKCSALDWKMTLNACLRQLQQPMDAATASAIPTETVGAQTLNPHLQKASTSKAPLRRVRTSEGPHGMKRKHSLRRLKSVNDSSSPTGPQRSVSLPLQKREAQQDIGGSANMSKPTVERKSRRQRLSSNQKAPKQPKDMSSKLGCTDSPSSSSKAHLFSGSAESPDYDWKIGVYLNNNDHQNTIGRLVYTSTVYAPKAA</sequence>
<feature type="compositionally biased region" description="Basic residues" evidence="1">
    <location>
        <begin position="291"/>
        <end position="302"/>
    </location>
</feature>
<reference evidence="2" key="1">
    <citation type="submission" date="2020-06" db="EMBL/GenBank/DDBJ databases">
        <authorList>
            <consortium name="Plant Systems Biology data submission"/>
        </authorList>
    </citation>
    <scope>NUCLEOTIDE SEQUENCE</scope>
    <source>
        <strain evidence="2">D6</strain>
    </source>
</reference>
<accession>A0A9N8H8S3</accession>
<keyword evidence="3" id="KW-1185">Reference proteome</keyword>
<evidence type="ECO:0000256" key="1">
    <source>
        <dbReference type="SAM" id="MobiDB-lite"/>
    </source>
</evidence>
<organism evidence="2 3">
    <name type="scientific">Seminavis robusta</name>
    <dbReference type="NCBI Taxonomy" id="568900"/>
    <lineage>
        <taxon>Eukaryota</taxon>
        <taxon>Sar</taxon>
        <taxon>Stramenopiles</taxon>
        <taxon>Ochrophyta</taxon>
        <taxon>Bacillariophyta</taxon>
        <taxon>Bacillariophyceae</taxon>
        <taxon>Bacillariophycidae</taxon>
        <taxon>Naviculales</taxon>
        <taxon>Naviculaceae</taxon>
        <taxon>Seminavis</taxon>
    </lineage>
</organism>
<feature type="compositionally biased region" description="Polar residues" evidence="1">
    <location>
        <begin position="262"/>
        <end position="277"/>
    </location>
</feature>
<gene>
    <name evidence="2" type="ORF">SEMRO_250_G098950.1</name>
</gene>
<dbReference type="EMBL" id="CAICTM010000249">
    <property type="protein sequence ID" value="CAB9505988.1"/>
    <property type="molecule type" value="Genomic_DNA"/>
</dbReference>
<feature type="region of interest" description="Disordered" evidence="1">
    <location>
        <begin position="262"/>
        <end position="389"/>
    </location>
</feature>
<comment type="caution">
    <text evidence="2">The sequence shown here is derived from an EMBL/GenBank/DDBJ whole genome shotgun (WGS) entry which is preliminary data.</text>
</comment>
<evidence type="ECO:0000313" key="3">
    <source>
        <dbReference type="Proteomes" id="UP001153069"/>
    </source>
</evidence>
<proteinExistence type="predicted"/>
<protein>
    <submittedName>
        <fullName evidence="2">Uncharacterized protein</fullName>
    </submittedName>
</protein>
<feature type="compositionally biased region" description="Polar residues" evidence="1">
    <location>
        <begin position="304"/>
        <end position="319"/>
    </location>
</feature>